<feature type="region of interest" description="Disordered" evidence="1">
    <location>
        <begin position="151"/>
        <end position="172"/>
    </location>
</feature>
<gene>
    <name evidence="2" type="ORF">EVAR_25314_1</name>
</gene>
<feature type="compositionally biased region" description="Low complexity" evidence="1">
    <location>
        <begin position="21"/>
        <end position="39"/>
    </location>
</feature>
<evidence type="ECO:0000313" key="3">
    <source>
        <dbReference type="Proteomes" id="UP000299102"/>
    </source>
</evidence>
<comment type="caution">
    <text evidence="2">The sequence shown here is derived from an EMBL/GenBank/DDBJ whole genome shotgun (WGS) entry which is preliminary data.</text>
</comment>
<proteinExistence type="predicted"/>
<protein>
    <submittedName>
        <fullName evidence="2">Uncharacterized protein</fullName>
    </submittedName>
</protein>
<sequence>MMTSFCAAAARRERWTRTARSVFRRTAPTPTNRRPPTTRDLSAPPRRAVSNGPMRTRFELRSTTRRRRRDILRLVAPSDSSVVSVVVTHVGRTRKRTLRLRYAKSTRSQGQECERRYPGLRAGVRWASVPGSGSWGFKNIFKNAEAVGHSAAAADGQTSSDKRTTPAPARLRGFATLDALD</sequence>
<organism evidence="2 3">
    <name type="scientific">Eumeta variegata</name>
    <name type="common">Bagworm moth</name>
    <name type="synonym">Eumeta japonica</name>
    <dbReference type="NCBI Taxonomy" id="151549"/>
    <lineage>
        <taxon>Eukaryota</taxon>
        <taxon>Metazoa</taxon>
        <taxon>Ecdysozoa</taxon>
        <taxon>Arthropoda</taxon>
        <taxon>Hexapoda</taxon>
        <taxon>Insecta</taxon>
        <taxon>Pterygota</taxon>
        <taxon>Neoptera</taxon>
        <taxon>Endopterygota</taxon>
        <taxon>Lepidoptera</taxon>
        <taxon>Glossata</taxon>
        <taxon>Ditrysia</taxon>
        <taxon>Tineoidea</taxon>
        <taxon>Psychidae</taxon>
        <taxon>Oiketicinae</taxon>
        <taxon>Eumeta</taxon>
    </lineage>
</organism>
<feature type="region of interest" description="Disordered" evidence="1">
    <location>
        <begin position="21"/>
        <end position="51"/>
    </location>
</feature>
<name>A0A4C1VP73_EUMVA</name>
<keyword evidence="3" id="KW-1185">Reference proteome</keyword>
<dbReference type="Proteomes" id="UP000299102">
    <property type="component" value="Unassembled WGS sequence"/>
</dbReference>
<evidence type="ECO:0000256" key="1">
    <source>
        <dbReference type="SAM" id="MobiDB-lite"/>
    </source>
</evidence>
<dbReference type="AlphaFoldDB" id="A0A4C1VP73"/>
<dbReference type="EMBL" id="BGZK01000381">
    <property type="protein sequence ID" value="GBP40461.1"/>
    <property type="molecule type" value="Genomic_DNA"/>
</dbReference>
<reference evidence="2 3" key="1">
    <citation type="journal article" date="2019" name="Commun. Biol.">
        <title>The bagworm genome reveals a unique fibroin gene that provides high tensile strength.</title>
        <authorList>
            <person name="Kono N."/>
            <person name="Nakamura H."/>
            <person name="Ohtoshi R."/>
            <person name="Tomita M."/>
            <person name="Numata K."/>
            <person name="Arakawa K."/>
        </authorList>
    </citation>
    <scope>NUCLEOTIDE SEQUENCE [LARGE SCALE GENOMIC DNA]</scope>
</reference>
<evidence type="ECO:0000313" key="2">
    <source>
        <dbReference type="EMBL" id="GBP40461.1"/>
    </source>
</evidence>
<accession>A0A4C1VP73</accession>